<dbReference type="InterPro" id="IPR010625">
    <property type="entry name" value="CHCH"/>
</dbReference>
<dbReference type="PANTHER" id="PTHR13523">
    <property type="entry name" value="COILED-COIL-HELIX-COILED-COIL-HELIX DOMAIN CONTAINING 2/NUR77"/>
    <property type="match status" value="1"/>
</dbReference>
<dbReference type="Pfam" id="PF06747">
    <property type="entry name" value="CHCH"/>
    <property type="match status" value="1"/>
</dbReference>
<evidence type="ECO:0000313" key="5">
    <source>
        <dbReference type="Proteomes" id="UP001266305"/>
    </source>
</evidence>
<name>A0ABQ9W0Q6_SAGOE</name>
<evidence type="ECO:0000256" key="2">
    <source>
        <dbReference type="SAM" id="MobiDB-lite"/>
    </source>
</evidence>
<gene>
    <name evidence="4" type="primary">CHCHD10</name>
    <name evidence="4" type="ORF">P7K49_008243</name>
</gene>
<dbReference type="PROSITE" id="PS51808">
    <property type="entry name" value="CHCH"/>
    <property type="match status" value="1"/>
</dbReference>
<keyword evidence="5" id="KW-1185">Reference proteome</keyword>
<evidence type="ECO:0000313" key="4">
    <source>
        <dbReference type="EMBL" id="KAK2113977.1"/>
    </source>
</evidence>
<protein>
    <submittedName>
        <fullName evidence="4">Coiled-coil-helix-coiled-coil-helix domain-containing protein 10, mitochondrial</fullName>
    </submittedName>
</protein>
<reference evidence="4 5" key="1">
    <citation type="submission" date="2023-05" db="EMBL/GenBank/DDBJ databases">
        <title>B98-5 Cell Line De Novo Hybrid Assembly: An Optical Mapping Approach.</title>
        <authorList>
            <person name="Kananen K."/>
            <person name="Auerbach J.A."/>
            <person name="Kautto E."/>
            <person name="Blachly J.S."/>
        </authorList>
    </citation>
    <scope>NUCLEOTIDE SEQUENCE [LARGE SCALE GENOMIC DNA]</scope>
    <source>
        <strain evidence="4">B95-8</strain>
        <tissue evidence="4">Cell line</tissue>
    </source>
</reference>
<evidence type="ECO:0000259" key="3">
    <source>
        <dbReference type="Pfam" id="PF06747"/>
    </source>
</evidence>
<proteinExistence type="predicted"/>
<dbReference type="PANTHER" id="PTHR13523:SF4">
    <property type="entry name" value="COILED-COIL-HELIX-COILED-COIL-HELIX DOMAIN-CONTAINING PROTEIN 10, MITOCHONDRIAL"/>
    <property type="match status" value="1"/>
</dbReference>
<comment type="caution">
    <text evidence="4">The sequence shown here is derived from an EMBL/GenBank/DDBJ whole genome shotgun (WGS) entry which is preliminary data.</text>
</comment>
<dbReference type="Proteomes" id="UP001266305">
    <property type="component" value="Unassembled WGS sequence"/>
</dbReference>
<evidence type="ECO:0000256" key="1">
    <source>
        <dbReference type="ARBA" id="ARBA00023157"/>
    </source>
</evidence>
<feature type="domain" description="CHCH" evidence="3">
    <location>
        <begin position="38"/>
        <end position="70"/>
    </location>
</feature>
<dbReference type="EMBL" id="JASSZA010000004">
    <property type="protein sequence ID" value="KAK2113977.1"/>
    <property type="molecule type" value="Genomic_DNA"/>
</dbReference>
<feature type="non-terminal residue" evidence="4">
    <location>
        <position position="72"/>
    </location>
</feature>
<accession>A0ABQ9W0Q6</accession>
<keyword evidence="1" id="KW-1015">Disulfide bond</keyword>
<organism evidence="4 5">
    <name type="scientific">Saguinus oedipus</name>
    <name type="common">Cotton-top tamarin</name>
    <name type="synonym">Oedipomidas oedipus</name>
    <dbReference type="NCBI Taxonomy" id="9490"/>
    <lineage>
        <taxon>Eukaryota</taxon>
        <taxon>Metazoa</taxon>
        <taxon>Chordata</taxon>
        <taxon>Craniata</taxon>
        <taxon>Vertebrata</taxon>
        <taxon>Euteleostomi</taxon>
        <taxon>Mammalia</taxon>
        <taxon>Eutheria</taxon>
        <taxon>Euarchontoglires</taxon>
        <taxon>Primates</taxon>
        <taxon>Haplorrhini</taxon>
        <taxon>Platyrrhini</taxon>
        <taxon>Cebidae</taxon>
        <taxon>Callitrichinae</taxon>
        <taxon>Saguinus</taxon>
    </lineage>
</organism>
<feature type="compositionally biased region" description="Low complexity" evidence="2">
    <location>
        <begin position="13"/>
        <end position="31"/>
    </location>
</feature>
<feature type="region of interest" description="Disordered" evidence="2">
    <location>
        <begin position="1"/>
        <end position="31"/>
    </location>
</feature>
<sequence length="72" mass="7739">MGSALTRAFSGGSSEPAQPATQQATTHAASQPLQMGPCAYEIRQFLDCSTTQSDLSLCEGFIKVLKQCKYNH</sequence>
<dbReference type="InterPro" id="IPR055304">
    <property type="entry name" value="CHCHD2/10-like"/>
</dbReference>